<sequence length="100" mass="11175">MTNNVVDASSISSENEIKIFRFFYSIPVIGSFFKELLDPNSDATLYFLLNIILIWILAGFTWGIQGVFAIALCLVPAMFIVILCITLGKISVPSQRNEKI</sequence>
<gene>
    <name evidence="2" type="ORF">ACFSKO_03525</name>
</gene>
<organism evidence="2 3">
    <name type="scientific">Kiloniella antarctica</name>
    <dbReference type="NCBI Taxonomy" id="1550907"/>
    <lineage>
        <taxon>Bacteria</taxon>
        <taxon>Pseudomonadati</taxon>
        <taxon>Pseudomonadota</taxon>
        <taxon>Alphaproteobacteria</taxon>
        <taxon>Rhodospirillales</taxon>
        <taxon>Kiloniellaceae</taxon>
        <taxon>Kiloniella</taxon>
    </lineage>
</organism>
<reference evidence="3" key="1">
    <citation type="journal article" date="2019" name="Int. J. Syst. Evol. Microbiol.">
        <title>The Global Catalogue of Microorganisms (GCM) 10K type strain sequencing project: providing services to taxonomists for standard genome sequencing and annotation.</title>
        <authorList>
            <consortium name="The Broad Institute Genomics Platform"/>
            <consortium name="The Broad Institute Genome Sequencing Center for Infectious Disease"/>
            <person name="Wu L."/>
            <person name="Ma J."/>
        </authorList>
    </citation>
    <scope>NUCLEOTIDE SEQUENCE [LARGE SCALE GENOMIC DNA]</scope>
    <source>
        <strain evidence="3">CGMCC 4.7192</strain>
    </source>
</reference>
<name>A0ABW5BF07_9PROT</name>
<feature type="transmembrane region" description="Helical" evidence="1">
    <location>
        <begin position="44"/>
        <end position="62"/>
    </location>
</feature>
<dbReference type="RefSeq" id="WP_380248466.1">
    <property type="nucleotide sequence ID" value="NZ_JBHUII010000001.1"/>
</dbReference>
<evidence type="ECO:0000313" key="3">
    <source>
        <dbReference type="Proteomes" id="UP001597294"/>
    </source>
</evidence>
<dbReference type="Proteomes" id="UP001597294">
    <property type="component" value="Unassembled WGS sequence"/>
</dbReference>
<dbReference type="EMBL" id="JBHUII010000001">
    <property type="protein sequence ID" value="MFD2204662.1"/>
    <property type="molecule type" value="Genomic_DNA"/>
</dbReference>
<keyword evidence="3" id="KW-1185">Reference proteome</keyword>
<feature type="transmembrane region" description="Helical" evidence="1">
    <location>
        <begin position="68"/>
        <end position="90"/>
    </location>
</feature>
<keyword evidence="1" id="KW-0472">Membrane</keyword>
<proteinExistence type="predicted"/>
<keyword evidence="1" id="KW-1133">Transmembrane helix</keyword>
<keyword evidence="1" id="KW-0812">Transmembrane</keyword>
<protein>
    <submittedName>
        <fullName evidence="2">Uncharacterized protein</fullName>
    </submittedName>
</protein>
<accession>A0ABW5BF07</accession>
<evidence type="ECO:0000313" key="2">
    <source>
        <dbReference type="EMBL" id="MFD2204662.1"/>
    </source>
</evidence>
<evidence type="ECO:0000256" key="1">
    <source>
        <dbReference type="SAM" id="Phobius"/>
    </source>
</evidence>
<comment type="caution">
    <text evidence="2">The sequence shown here is derived from an EMBL/GenBank/DDBJ whole genome shotgun (WGS) entry which is preliminary data.</text>
</comment>